<proteinExistence type="predicted"/>
<sequence>MHLGTLVSSSISGGPAAPENFHAVTRLGDTVNIDDKTVADKAVEDSKTTPSLWFVNFPTKDAATAGSKQLAAYMQNVIDYRCWASGRWWRTVYANNKVPQDGSKASTDARSAYCAKVAITDMKTTPWLAMDVDHNVSKQIRAYSRQFHTELVTNVLKGFIDVTPNILKTLEAILQSISSTVENSAGTKDTKTIVCEKYEYLPEADVIASYVRVISFSVSQDMRNVVNAKKTEQEVTCDIEYNEYSARFNQKEWAVAAEDIDASQKKATQDFVKKQTVDCDP</sequence>
<dbReference type="RefSeq" id="XP_040772643.1">
    <property type="nucleotide sequence ID" value="XM_040923780.1"/>
</dbReference>
<dbReference type="EMBL" id="MU032351">
    <property type="protein sequence ID" value="KAF3761664.1"/>
    <property type="molecule type" value="Genomic_DNA"/>
</dbReference>
<evidence type="ECO:0000313" key="1">
    <source>
        <dbReference type="EMBL" id="KAF3761664.1"/>
    </source>
</evidence>
<dbReference type="Proteomes" id="UP000803844">
    <property type="component" value="Unassembled WGS sequence"/>
</dbReference>
<organism evidence="1 2">
    <name type="scientific">Cryphonectria parasitica (strain ATCC 38755 / EP155)</name>
    <dbReference type="NCBI Taxonomy" id="660469"/>
    <lineage>
        <taxon>Eukaryota</taxon>
        <taxon>Fungi</taxon>
        <taxon>Dikarya</taxon>
        <taxon>Ascomycota</taxon>
        <taxon>Pezizomycotina</taxon>
        <taxon>Sordariomycetes</taxon>
        <taxon>Sordariomycetidae</taxon>
        <taxon>Diaporthales</taxon>
        <taxon>Cryphonectriaceae</taxon>
        <taxon>Cryphonectria-Endothia species complex</taxon>
        <taxon>Cryphonectria</taxon>
    </lineage>
</organism>
<gene>
    <name evidence="1" type="ORF">M406DRAFT_358068</name>
</gene>
<accession>A0A9P4XUT0</accession>
<name>A0A9P4XUT0_CRYP1</name>
<comment type="caution">
    <text evidence="1">The sequence shown here is derived from an EMBL/GenBank/DDBJ whole genome shotgun (WGS) entry which is preliminary data.</text>
</comment>
<keyword evidence="2" id="KW-1185">Reference proteome</keyword>
<dbReference type="OrthoDB" id="3693942at2759"/>
<protein>
    <submittedName>
        <fullName evidence="1">Uncharacterized protein</fullName>
    </submittedName>
</protein>
<evidence type="ECO:0000313" key="2">
    <source>
        <dbReference type="Proteomes" id="UP000803844"/>
    </source>
</evidence>
<dbReference type="AlphaFoldDB" id="A0A9P4XUT0"/>
<dbReference type="GeneID" id="63840909"/>
<reference evidence="1" key="1">
    <citation type="journal article" date="2020" name="Phytopathology">
        <title>Genome sequence of the chestnut blight fungus Cryphonectria parasitica EP155: A fundamental resource for an archetypical invasive plant pathogen.</title>
        <authorList>
            <person name="Crouch J.A."/>
            <person name="Dawe A."/>
            <person name="Aerts A."/>
            <person name="Barry K."/>
            <person name="Churchill A.C.L."/>
            <person name="Grimwood J."/>
            <person name="Hillman B."/>
            <person name="Milgroom M.G."/>
            <person name="Pangilinan J."/>
            <person name="Smith M."/>
            <person name="Salamov A."/>
            <person name="Schmutz J."/>
            <person name="Yadav J."/>
            <person name="Grigoriev I.V."/>
            <person name="Nuss D."/>
        </authorList>
    </citation>
    <scope>NUCLEOTIDE SEQUENCE</scope>
    <source>
        <strain evidence="1">EP155</strain>
    </source>
</reference>